<keyword evidence="6" id="KW-0547">Nucleotide-binding</keyword>
<dbReference type="Gene3D" id="3.30.565.10">
    <property type="entry name" value="Histidine kinase-like ATPase, C-terminal domain"/>
    <property type="match status" value="1"/>
</dbReference>
<feature type="domain" description="Histidine kinase" evidence="11">
    <location>
        <begin position="426"/>
        <end position="637"/>
    </location>
</feature>
<evidence type="ECO:0000259" key="11">
    <source>
        <dbReference type="PROSITE" id="PS50109"/>
    </source>
</evidence>
<dbReference type="InterPro" id="IPR036097">
    <property type="entry name" value="HisK_dim/P_sf"/>
</dbReference>
<dbReference type="EC" id="2.7.13.3" evidence="3"/>
<evidence type="ECO:0000256" key="10">
    <source>
        <dbReference type="SAM" id="Phobius"/>
    </source>
</evidence>
<dbReference type="Pfam" id="PF05226">
    <property type="entry name" value="CHASE2"/>
    <property type="match status" value="1"/>
</dbReference>
<feature type="transmembrane region" description="Helical" evidence="10">
    <location>
        <begin position="349"/>
        <end position="369"/>
    </location>
</feature>
<dbReference type="GO" id="GO:0000156">
    <property type="term" value="F:phosphorelay response regulator activity"/>
    <property type="evidence" value="ECO:0007669"/>
    <property type="project" value="TreeGrafter"/>
</dbReference>
<dbReference type="CDD" id="cd00075">
    <property type="entry name" value="HATPase"/>
    <property type="match status" value="1"/>
</dbReference>
<keyword evidence="8" id="KW-0067">ATP-binding</keyword>
<dbReference type="EMBL" id="MTZV01000002">
    <property type="protein sequence ID" value="PCE27927.1"/>
    <property type="molecule type" value="Genomic_DNA"/>
</dbReference>
<dbReference type="SUPFAM" id="SSF47384">
    <property type="entry name" value="Homodimeric domain of signal transducing histidine kinase"/>
    <property type="match status" value="1"/>
</dbReference>
<dbReference type="GO" id="GO:0005524">
    <property type="term" value="F:ATP binding"/>
    <property type="evidence" value="ECO:0007669"/>
    <property type="project" value="UniProtKB-KW"/>
</dbReference>
<dbReference type="GO" id="GO:0030295">
    <property type="term" value="F:protein kinase activator activity"/>
    <property type="evidence" value="ECO:0007669"/>
    <property type="project" value="TreeGrafter"/>
</dbReference>
<evidence type="ECO:0000313" key="12">
    <source>
        <dbReference type="EMBL" id="PCE27927.1"/>
    </source>
</evidence>
<evidence type="ECO:0000256" key="2">
    <source>
        <dbReference type="ARBA" id="ARBA00004429"/>
    </source>
</evidence>
<protein>
    <recommendedName>
        <fullName evidence="3">histidine kinase</fullName>
        <ecNumber evidence="3">2.7.13.3</ecNumber>
    </recommendedName>
</protein>
<accession>A0A2A4F4N6</accession>
<comment type="catalytic activity">
    <reaction evidence="1">
        <text>ATP + protein L-histidine = ADP + protein N-phospho-L-histidine.</text>
        <dbReference type="EC" id="2.7.13.3"/>
    </reaction>
</comment>
<evidence type="ECO:0000256" key="5">
    <source>
        <dbReference type="ARBA" id="ARBA00022679"/>
    </source>
</evidence>
<dbReference type="InterPro" id="IPR003661">
    <property type="entry name" value="HisK_dim/P_dom"/>
</dbReference>
<dbReference type="SUPFAM" id="SSF55874">
    <property type="entry name" value="ATPase domain of HSP90 chaperone/DNA topoisomerase II/histidine kinase"/>
    <property type="match status" value="1"/>
</dbReference>
<reference evidence="12 13" key="1">
    <citation type="submission" date="2017-01" db="EMBL/GenBank/DDBJ databases">
        <title>Whole-Genome Shotgun Sequencing of Two beta-Proteobacterial Species in Search of the Bulgecin Biosynthetic Cluster.</title>
        <authorList>
            <person name="Horsman M.E."/>
            <person name="Marous D.R."/>
            <person name="Li R."/>
            <person name="Oliver R.A."/>
            <person name="Byun B."/>
            <person name="Emrich S.J."/>
            <person name="Boggess B."/>
            <person name="Townsend C.A."/>
            <person name="Mobashery S."/>
        </authorList>
    </citation>
    <scope>NUCLEOTIDE SEQUENCE [LARGE SCALE GENOMIC DNA]</scope>
    <source>
        <strain evidence="12 13">ATCC 31363</strain>
    </source>
</reference>
<dbReference type="PROSITE" id="PS50109">
    <property type="entry name" value="HIS_KIN"/>
    <property type="match status" value="1"/>
</dbReference>
<proteinExistence type="predicted"/>
<evidence type="ECO:0000256" key="1">
    <source>
        <dbReference type="ARBA" id="ARBA00000085"/>
    </source>
</evidence>
<evidence type="ECO:0000256" key="3">
    <source>
        <dbReference type="ARBA" id="ARBA00012438"/>
    </source>
</evidence>
<keyword evidence="10" id="KW-0812">Transmembrane</keyword>
<dbReference type="SMART" id="SM00387">
    <property type="entry name" value="HATPase_c"/>
    <property type="match status" value="1"/>
</dbReference>
<keyword evidence="9" id="KW-0902">Two-component regulatory system</keyword>
<dbReference type="PANTHER" id="PTHR42878">
    <property type="entry name" value="TWO-COMPONENT HISTIDINE KINASE"/>
    <property type="match status" value="1"/>
</dbReference>
<dbReference type="InterPro" id="IPR004358">
    <property type="entry name" value="Sig_transdc_His_kin-like_C"/>
</dbReference>
<keyword evidence="10" id="KW-0472">Membrane</keyword>
<keyword evidence="4" id="KW-0597">Phosphoprotein</keyword>
<keyword evidence="10" id="KW-1133">Transmembrane helix</keyword>
<keyword evidence="5" id="KW-0808">Transferase</keyword>
<dbReference type="PANTHER" id="PTHR42878:SF7">
    <property type="entry name" value="SENSOR HISTIDINE KINASE GLRK"/>
    <property type="match status" value="1"/>
</dbReference>
<feature type="transmembrane region" description="Helical" evidence="10">
    <location>
        <begin position="302"/>
        <end position="319"/>
    </location>
</feature>
<dbReference type="CDD" id="cd00082">
    <property type="entry name" value="HisKA"/>
    <property type="match status" value="1"/>
</dbReference>
<dbReference type="GO" id="GO:0007234">
    <property type="term" value="P:osmosensory signaling via phosphorelay pathway"/>
    <property type="evidence" value="ECO:0007669"/>
    <property type="project" value="TreeGrafter"/>
</dbReference>
<dbReference type="RefSeq" id="WP_096717562.1">
    <property type="nucleotide sequence ID" value="NZ_MTZV01000002.1"/>
</dbReference>
<evidence type="ECO:0000256" key="8">
    <source>
        <dbReference type="ARBA" id="ARBA00022840"/>
    </source>
</evidence>
<dbReference type="FunFam" id="3.30.565.10:FF:000006">
    <property type="entry name" value="Sensor histidine kinase WalK"/>
    <property type="match status" value="1"/>
</dbReference>
<evidence type="ECO:0000256" key="4">
    <source>
        <dbReference type="ARBA" id="ARBA00022553"/>
    </source>
</evidence>
<feature type="transmembrane region" description="Helical" evidence="10">
    <location>
        <begin position="324"/>
        <end position="343"/>
    </location>
</feature>
<organism evidence="12 13">
    <name type="scientific">Paraburkholderia acidicola</name>
    <dbReference type="NCBI Taxonomy" id="1912599"/>
    <lineage>
        <taxon>Bacteria</taxon>
        <taxon>Pseudomonadati</taxon>
        <taxon>Pseudomonadota</taxon>
        <taxon>Betaproteobacteria</taxon>
        <taxon>Burkholderiales</taxon>
        <taxon>Burkholderiaceae</taxon>
        <taxon>Paraburkholderia</taxon>
    </lineage>
</organism>
<comment type="caution">
    <text evidence="12">The sequence shown here is derived from an EMBL/GenBank/DDBJ whole genome shotgun (WGS) entry which is preliminary data.</text>
</comment>
<dbReference type="PRINTS" id="PR00344">
    <property type="entry name" value="BCTRLSENSOR"/>
</dbReference>
<dbReference type="InterPro" id="IPR003594">
    <property type="entry name" value="HATPase_dom"/>
</dbReference>
<dbReference type="GO" id="GO:0000155">
    <property type="term" value="F:phosphorelay sensor kinase activity"/>
    <property type="evidence" value="ECO:0007669"/>
    <property type="project" value="InterPro"/>
</dbReference>
<dbReference type="Proteomes" id="UP000218022">
    <property type="component" value="Unassembled WGS sequence"/>
</dbReference>
<sequence length="640" mass="68379">MSGRDPDASHPRMLQEWLAFGVFLLLLCVVLDVSRLLRGADLFFFDTVQPLLQQPTPKKIVLVAIDDASVNALGGWPVPRSAYAELIDWLTDAGASAVGLDIAMPNAGRVDPGGDDQLAKAMTRNAKVVLPVLLVDTPAGTHVVPPVAPIREAAFAIARTDSYADVDGMSRSFYRVERFTGANSMHMSEALLRAAGSNPVRCEESPGSTRDGAGACRRYVPTGGEPSHASYSLIDVLRGRVAASIFNGAIVVVGPTSSTTDTHFVSTSGDRSPLTDVAFLADATDGMASGSLVDPVSDAGQLLLNLCVLPFLCAGLSVLGPRAGLLACVTLALATYAASLVLLAVAHVFYFPGAAAAMCLAAYPVWAWCRQGMALRYVSQQAESVMGELALACGPPIRVNALDSRQPRVVTQRCTVEREQDTALRFFSHDVRSPQAAILTLIEQRRHAPTDMPEARFIDLVSQYAESTLALVDQFLLLARAERRTLSLTTVDLAFLLHDTIDDFWPHATAKRTRVDLIAEPGILIDADAQMLRRAVGNLIDNAIKFGPENATVTVNACACERYQSVAIADQGIGIPADQIPNLFTEFTRIDAHSDRPGHGLGLAFVKSVIDALGGKILVESRVGQGSIFTLLLPKQSTAN</sequence>
<dbReference type="InterPro" id="IPR005467">
    <property type="entry name" value="His_kinase_dom"/>
</dbReference>
<evidence type="ECO:0000313" key="13">
    <source>
        <dbReference type="Proteomes" id="UP000218022"/>
    </source>
</evidence>
<comment type="subcellular location">
    <subcellularLocation>
        <location evidence="2">Cell inner membrane</location>
        <topology evidence="2">Multi-pass membrane protein</topology>
    </subcellularLocation>
</comment>
<evidence type="ECO:0000256" key="6">
    <source>
        <dbReference type="ARBA" id="ARBA00022741"/>
    </source>
</evidence>
<name>A0A2A4F4N6_9BURK</name>
<dbReference type="InterPro" id="IPR007890">
    <property type="entry name" value="CHASE2"/>
</dbReference>
<evidence type="ECO:0000256" key="7">
    <source>
        <dbReference type="ARBA" id="ARBA00022777"/>
    </source>
</evidence>
<dbReference type="SMART" id="SM01080">
    <property type="entry name" value="CHASE2"/>
    <property type="match status" value="1"/>
</dbReference>
<evidence type="ECO:0000256" key="9">
    <source>
        <dbReference type="ARBA" id="ARBA00023012"/>
    </source>
</evidence>
<keyword evidence="7" id="KW-0418">Kinase</keyword>
<dbReference type="InterPro" id="IPR050351">
    <property type="entry name" value="BphY/WalK/GraS-like"/>
</dbReference>
<dbReference type="Pfam" id="PF02518">
    <property type="entry name" value="HATPase_c"/>
    <property type="match status" value="1"/>
</dbReference>
<dbReference type="AlphaFoldDB" id="A0A2A4F4N6"/>
<dbReference type="GO" id="GO:0005886">
    <property type="term" value="C:plasma membrane"/>
    <property type="evidence" value="ECO:0007669"/>
    <property type="project" value="UniProtKB-SubCell"/>
</dbReference>
<gene>
    <name evidence="12" type="ORF">BWP39_05325</name>
</gene>
<dbReference type="OrthoDB" id="9806704at2"/>
<dbReference type="InterPro" id="IPR036890">
    <property type="entry name" value="HATPase_C_sf"/>
</dbReference>